<evidence type="ECO:0000259" key="11">
    <source>
        <dbReference type="Pfam" id="PF02753"/>
    </source>
</evidence>
<evidence type="ECO:0000313" key="13">
    <source>
        <dbReference type="EMBL" id="TKJ93186.1"/>
    </source>
</evidence>
<dbReference type="PANTHER" id="PTHR30251:SF2">
    <property type="entry name" value="FIMBRIAL CHAPERONE YADV-RELATED"/>
    <property type="match status" value="1"/>
</dbReference>
<dbReference type="Gene3D" id="2.60.40.10">
    <property type="entry name" value="Immunoglobulins"/>
    <property type="match status" value="2"/>
</dbReference>
<comment type="similarity">
    <text evidence="2 8">Belongs to the periplasmic pilus chaperone family.</text>
</comment>
<name>A0A4U3FJF7_9GAMM</name>
<keyword evidence="5" id="KW-0574">Periplasm</keyword>
<evidence type="ECO:0000256" key="8">
    <source>
        <dbReference type="RuleBase" id="RU003918"/>
    </source>
</evidence>
<reference evidence="12 15" key="2">
    <citation type="journal article" date="2020" name="FEMS Microbiol. Ecol.">
        <title>Temporal dynamics of bacterial communities during seed development and maturation.</title>
        <authorList>
            <person name="Chesneau G."/>
            <person name="Torres-Cortes G."/>
            <person name="Briand M."/>
            <person name="Darrasse A."/>
            <person name="Preveaux A."/>
            <person name="Marais C."/>
            <person name="Jacques M.A."/>
            <person name="Shade A."/>
            <person name="Barret M."/>
        </authorList>
    </citation>
    <scope>NUCLEOTIDE SEQUENCE [LARGE SCALE GENOMIC DNA]</scope>
    <source>
        <strain evidence="12 15">CFBP13732</strain>
    </source>
</reference>
<dbReference type="PRINTS" id="PR00969">
    <property type="entry name" value="CHAPERONPILI"/>
</dbReference>
<dbReference type="InterPro" id="IPR016148">
    <property type="entry name" value="Pili_assmbl_chaperone_C"/>
</dbReference>
<dbReference type="InterPro" id="IPR018046">
    <property type="entry name" value="Pili_assmbl_chaperone_CS"/>
</dbReference>
<evidence type="ECO:0000256" key="2">
    <source>
        <dbReference type="ARBA" id="ARBA00007399"/>
    </source>
</evidence>
<dbReference type="Pfam" id="PF02753">
    <property type="entry name" value="PapD_C"/>
    <property type="match status" value="1"/>
</dbReference>
<reference evidence="13 14" key="1">
    <citation type="journal article" date="2019" name="Sci. Rep.">
        <title>Differences in resource use lead to coexistence of seed-transmitted microbial populations.</title>
        <authorList>
            <person name="Torres-Cortes G."/>
            <person name="Garcia B.J."/>
            <person name="Compant S."/>
            <person name="Rezki S."/>
            <person name="Jones P."/>
            <person name="Preveaux A."/>
            <person name="Briand M."/>
            <person name="Roulet A."/>
            <person name="Bouchez O."/>
            <person name="Jacobson D."/>
            <person name="Barret M."/>
        </authorList>
    </citation>
    <scope>NUCLEOTIDE SEQUENCE [LARGE SCALE GENOMIC DNA]</scope>
    <source>
        <strain evidence="13 14">CFBP13511</strain>
    </source>
</reference>
<dbReference type="Proteomes" id="UP000661012">
    <property type="component" value="Unassembled WGS sequence"/>
</dbReference>
<accession>A0A4U3FJF7</accession>
<feature type="chain" id="PRO_5020593702" evidence="9">
    <location>
        <begin position="28"/>
        <end position="250"/>
    </location>
</feature>
<dbReference type="Pfam" id="PF00345">
    <property type="entry name" value="PapD_N"/>
    <property type="match status" value="1"/>
</dbReference>
<comment type="subcellular location">
    <subcellularLocation>
        <location evidence="1 8">Periplasm</location>
    </subcellularLocation>
</comment>
<dbReference type="GO" id="GO:0071555">
    <property type="term" value="P:cell wall organization"/>
    <property type="evidence" value="ECO:0007669"/>
    <property type="project" value="InterPro"/>
</dbReference>
<evidence type="ECO:0000256" key="3">
    <source>
        <dbReference type="ARBA" id="ARBA00022558"/>
    </source>
</evidence>
<keyword evidence="3" id="KW-1029">Fimbrium biogenesis</keyword>
<evidence type="ECO:0000256" key="5">
    <source>
        <dbReference type="ARBA" id="ARBA00022764"/>
    </source>
</evidence>
<evidence type="ECO:0000313" key="15">
    <source>
        <dbReference type="Proteomes" id="UP000661012"/>
    </source>
</evidence>
<protein>
    <submittedName>
        <fullName evidence="12">Fimbria/pilus periplasmic chaperone</fullName>
    </submittedName>
    <submittedName>
        <fullName evidence="13">Molecular chaperone</fullName>
    </submittedName>
</protein>
<dbReference type="AlphaFoldDB" id="A0A4U3FJF7"/>
<organism evidence="13 14">
    <name type="scientific">Erwinia persicina</name>
    <dbReference type="NCBI Taxonomy" id="55211"/>
    <lineage>
        <taxon>Bacteria</taxon>
        <taxon>Pseudomonadati</taxon>
        <taxon>Pseudomonadota</taxon>
        <taxon>Gammaproteobacteria</taxon>
        <taxon>Enterobacterales</taxon>
        <taxon>Erwiniaceae</taxon>
        <taxon>Erwinia</taxon>
    </lineage>
</organism>
<dbReference type="PROSITE" id="PS00635">
    <property type="entry name" value="PILI_CHAPERONE"/>
    <property type="match status" value="1"/>
</dbReference>
<dbReference type="PANTHER" id="PTHR30251">
    <property type="entry name" value="PILUS ASSEMBLY CHAPERONE"/>
    <property type="match status" value="1"/>
</dbReference>
<evidence type="ECO:0000256" key="6">
    <source>
        <dbReference type="ARBA" id="ARBA00023186"/>
    </source>
</evidence>
<feature type="domain" description="Pili assembly chaperone C-terminal" evidence="11">
    <location>
        <begin position="172"/>
        <end position="233"/>
    </location>
</feature>
<dbReference type="EMBL" id="JACYNN010000009">
    <property type="protein sequence ID" value="MBD8107496.1"/>
    <property type="molecule type" value="Genomic_DNA"/>
</dbReference>
<keyword evidence="6 8" id="KW-0143">Chaperone</keyword>
<evidence type="ECO:0000313" key="12">
    <source>
        <dbReference type="EMBL" id="MBD8107496.1"/>
    </source>
</evidence>
<dbReference type="InterPro" id="IPR001829">
    <property type="entry name" value="Pili_assmbl_chaperone_bac"/>
</dbReference>
<keyword evidence="7" id="KW-0393">Immunoglobulin domain</keyword>
<evidence type="ECO:0000256" key="4">
    <source>
        <dbReference type="ARBA" id="ARBA00022729"/>
    </source>
</evidence>
<dbReference type="Proteomes" id="UP000306393">
    <property type="component" value="Unassembled WGS sequence"/>
</dbReference>
<dbReference type="OrthoDB" id="9131059at2"/>
<gene>
    <name evidence="13" type="ORF">EpCFBP13511_05790</name>
    <name evidence="12" type="ORF">IFT93_13910</name>
</gene>
<dbReference type="SUPFAM" id="SSF49584">
    <property type="entry name" value="Periplasmic chaperone C-domain"/>
    <property type="match status" value="1"/>
</dbReference>
<evidence type="ECO:0000259" key="10">
    <source>
        <dbReference type="Pfam" id="PF00345"/>
    </source>
</evidence>
<feature type="signal peptide" evidence="9">
    <location>
        <begin position="1"/>
        <end position="27"/>
    </location>
</feature>
<evidence type="ECO:0000256" key="9">
    <source>
        <dbReference type="SAM" id="SignalP"/>
    </source>
</evidence>
<dbReference type="EMBL" id="QGAC01000004">
    <property type="protein sequence ID" value="TKJ93186.1"/>
    <property type="molecule type" value="Genomic_DNA"/>
</dbReference>
<evidence type="ECO:0000313" key="14">
    <source>
        <dbReference type="Proteomes" id="UP000306393"/>
    </source>
</evidence>
<feature type="domain" description="Pili assembly chaperone N-terminal" evidence="10">
    <location>
        <begin position="29"/>
        <end position="146"/>
    </location>
</feature>
<dbReference type="InterPro" id="IPR008962">
    <property type="entry name" value="PapD-like_sf"/>
</dbReference>
<dbReference type="GO" id="GO:0030288">
    <property type="term" value="C:outer membrane-bounded periplasmic space"/>
    <property type="evidence" value="ECO:0007669"/>
    <property type="project" value="InterPro"/>
</dbReference>
<dbReference type="InterPro" id="IPR036316">
    <property type="entry name" value="Pili_assmbl_chap_C_dom_sf"/>
</dbReference>
<comment type="caution">
    <text evidence="13">The sequence shown here is derived from an EMBL/GenBank/DDBJ whole genome shotgun (WGS) entry which is preliminary data.</text>
</comment>
<keyword evidence="15" id="KW-1185">Reference proteome</keyword>
<sequence>MKLISISAAVTFSTAAIVVLCSLSATAAVSLDRTRIIVEAKTPSVSLTIANESHQLPYLAQGWIEDQQGRKINSPFTVLPPVQRIEAGDKSQIKIQSLPPVNLLAQDRESLFYFNLREIPPRSDQPNTLQIALQTKIKLFYRPATLQRSSNELTTLIQQQVTLARKGDHYQVYNPTGYFITLIDARRHQAEETISGFEPVMVAPFSNATLGGSAAALGDEPMLQYVNDFGGRSTLAFHCRGAVCAVAEQP</sequence>
<keyword evidence="4 9" id="KW-0732">Signal</keyword>
<dbReference type="SUPFAM" id="SSF49354">
    <property type="entry name" value="PapD-like"/>
    <property type="match status" value="1"/>
</dbReference>
<dbReference type="InterPro" id="IPR013783">
    <property type="entry name" value="Ig-like_fold"/>
</dbReference>
<dbReference type="STRING" id="1219360.GCA_001571305_01362"/>
<proteinExistence type="inferred from homology"/>
<dbReference type="InterPro" id="IPR050643">
    <property type="entry name" value="Periplasmic_pilus_chap"/>
</dbReference>
<evidence type="ECO:0000256" key="7">
    <source>
        <dbReference type="ARBA" id="ARBA00023319"/>
    </source>
</evidence>
<evidence type="ECO:0000256" key="1">
    <source>
        <dbReference type="ARBA" id="ARBA00004418"/>
    </source>
</evidence>
<dbReference type="FunFam" id="2.60.40.10:FF:000458">
    <property type="entry name" value="Molecular chaperone FimC"/>
    <property type="match status" value="1"/>
</dbReference>
<dbReference type="InterPro" id="IPR016147">
    <property type="entry name" value="Pili_assmbl_chaperone_N"/>
</dbReference>